<comment type="caution">
    <text evidence="1">The sequence shown here is derived from an EMBL/GenBank/DDBJ whole genome shotgun (WGS) entry which is preliminary data.</text>
</comment>
<gene>
    <name evidence="1" type="ORF">CVIRNUC_000350</name>
</gene>
<keyword evidence="2" id="KW-1185">Reference proteome</keyword>
<evidence type="ECO:0000313" key="2">
    <source>
        <dbReference type="Proteomes" id="UP001314263"/>
    </source>
</evidence>
<name>A0AAV1HR41_9CHLO</name>
<accession>A0AAV1HR41</accession>
<dbReference type="AlphaFoldDB" id="A0AAV1HR41"/>
<protein>
    <submittedName>
        <fullName evidence="1">Uncharacterized protein</fullName>
    </submittedName>
</protein>
<reference evidence="1 2" key="1">
    <citation type="submission" date="2023-10" db="EMBL/GenBank/DDBJ databases">
        <authorList>
            <person name="Maclean D."/>
            <person name="Macfadyen A."/>
        </authorList>
    </citation>
    <scope>NUCLEOTIDE SEQUENCE [LARGE SCALE GENOMIC DNA]</scope>
</reference>
<dbReference type="Proteomes" id="UP001314263">
    <property type="component" value="Unassembled WGS sequence"/>
</dbReference>
<sequence>MAALLAPHAGRTCNVTALLAHMMTPMDGHADATLQLMLVLLRSARLEILSSVCRAMVEANHGARISFLLVKIIRMDCNHAKRVSALLLYMIHEDHMAASVHLLTIMLADKADDDAAMVLMHMLASGGVPETGALGAALVDAGAALLEIVKIMEATAAEDMIDEIARWIGILIRSGHARAWADIAGALHCRNRYWIAADIMEALIPYGSIAVEAQNIIWTHLAAVLNDQAQLVLEDRADIVARKMVYLIEKGRADLAARLNDALIHDRRFKESAKLAVALSSMMPVLPLLDCLRDAGARVAPEALYKLQLSQVP</sequence>
<dbReference type="EMBL" id="CAUYUE010000001">
    <property type="protein sequence ID" value="CAK0733890.1"/>
    <property type="molecule type" value="Genomic_DNA"/>
</dbReference>
<organism evidence="1 2">
    <name type="scientific">Coccomyxa viridis</name>
    <dbReference type="NCBI Taxonomy" id="1274662"/>
    <lineage>
        <taxon>Eukaryota</taxon>
        <taxon>Viridiplantae</taxon>
        <taxon>Chlorophyta</taxon>
        <taxon>core chlorophytes</taxon>
        <taxon>Trebouxiophyceae</taxon>
        <taxon>Trebouxiophyceae incertae sedis</taxon>
        <taxon>Coccomyxaceae</taxon>
        <taxon>Coccomyxa</taxon>
    </lineage>
</organism>
<proteinExistence type="predicted"/>
<evidence type="ECO:0000313" key="1">
    <source>
        <dbReference type="EMBL" id="CAK0733890.1"/>
    </source>
</evidence>